<evidence type="ECO:0000313" key="3">
    <source>
        <dbReference type="Proteomes" id="UP000715441"/>
    </source>
</evidence>
<gene>
    <name evidence="2" type="ORF">HFP15_16855</name>
</gene>
<dbReference type="Proteomes" id="UP000715441">
    <property type="component" value="Unassembled WGS sequence"/>
</dbReference>
<feature type="domain" description="DUF397" evidence="1">
    <location>
        <begin position="14"/>
        <end position="65"/>
    </location>
</feature>
<dbReference type="Pfam" id="PF04149">
    <property type="entry name" value="DUF397"/>
    <property type="match status" value="1"/>
</dbReference>
<evidence type="ECO:0000313" key="2">
    <source>
        <dbReference type="EMBL" id="NKQ54552.1"/>
    </source>
</evidence>
<reference evidence="2 3" key="1">
    <citation type="submission" date="2020-04" db="EMBL/GenBank/DDBJ databases">
        <title>Novel species.</title>
        <authorList>
            <person name="Teo W.F.A."/>
            <person name="Lipun K."/>
            <person name="Srisuk N."/>
            <person name="Duangmal K."/>
        </authorList>
    </citation>
    <scope>NUCLEOTIDE SEQUENCE [LARGE SCALE GENOMIC DNA]</scope>
    <source>
        <strain evidence="2 3">K13G38</strain>
    </source>
</reference>
<keyword evidence="3" id="KW-1185">Reference proteome</keyword>
<comment type="caution">
    <text evidence="2">The sequence shown here is derived from an EMBL/GenBank/DDBJ whole genome shotgun (WGS) entry which is preliminary data.</text>
</comment>
<dbReference type="RefSeq" id="WP_168516581.1">
    <property type="nucleotide sequence ID" value="NZ_JAAXLS010000010.1"/>
</dbReference>
<sequence length="122" mass="12822">MTTDPRNPARPRTGWFKSSFSPSQGGCVEVLFETSAVLVRDTKDHGEGPVLTVDIAAWPGFLAEVTGTAPAGSNHALRIEHQTDGGVRLHAADGTALTYTVVEWTAFTQGAAAGQFTLQPAA</sequence>
<proteinExistence type="predicted"/>
<name>A0ABX1J431_9PSEU</name>
<organism evidence="2 3">
    <name type="scientific">Amycolatopsis acididurans</name>
    <dbReference type="NCBI Taxonomy" id="2724524"/>
    <lineage>
        <taxon>Bacteria</taxon>
        <taxon>Bacillati</taxon>
        <taxon>Actinomycetota</taxon>
        <taxon>Actinomycetes</taxon>
        <taxon>Pseudonocardiales</taxon>
        <taxon>Pseudonocardiaceae</taxon>
        <taxon>Amycolatopsis</taxon>
    </lineage>
</organism>
<dbReference type="InterPro" id="IPR007278">
    <property type="entry name" value="DUF397"/>
</dbReference>
<evidence type="ECO:0000259" key="1">
    <source>
        <dbReference type="Pfam" id="PF04149"/>
    </source>
</evidence>
<dbReference type="EMBL" id="JAAXLS010000010">
    <property type="protein sequence ID" value="NKQ54552.1"/>
    <property type="molecule type" value="Genomic_DNA"/>
</dbReference>
<protein>
    <submittedName>
        <fullName evidence="2">DUF397 domain-containing protein</fullName>
    </submittedName>
</protein>
<accession>A0ABX1J431</accession>